<dbReference type="GO" id="GO:0030170">
    <property type="term" value="F:pyridoxal phosphate binding"/>
    <property type="evidence" value="ECO:0007669"/>
    <property type="project" value="InterPro"/>
</dbReference>
<dbReference type="InterPro" id="IPR004839">
    <property type="entry name" value="Aminotransferase_I/II_large"/>
</dbReference>
<dbReference type="Gene3D" id="3.90.1150.10">
    <property type="entry name" value="Aspartate Aminotransferase, domain 1"/>
    <property type="match status" value="1"/>
</dbReference>
<reference evidence="8" key="1">
    <citation type="submission" date="2019-08" db="EMBL/GenBank/DDBJ databases">
        <authorList>
            <person name="Kucharzyk K."/>
            <person name="Murdoch R.W."/>
            <person name="Higgins S."/>
            <person name="Loffler F."/>
        </authorList>
    </citation>
    <scope>NUCLEOTIDE SEQUENCE</scope>
</reference>
<dbReference type="CDD" id="cd00609">
    <property type="entry name" value="AAT_like"/>
    <property type="match status" value="1"/>
</dbReference>
<evidence type="ECO:0000256" key="5">
    <source>
        <dbReference type="ARBA" id="ARBA00022679"/>
    </source>
</evidence>
<dbReference type="InterPro" id="IPR050859">
    <property type="entry name" value="Class-I_PLP-dep_aminotransf"/>
</dbReference>
<dbReference type="SUPFAM" id="SSF53383">
    <property type="entry name" value="PLP-dependent transferases"/>
    <property type="match status" value="1"/>
</dbReference>
<accession>A0A644UE75</accession>
<comment type="cofactor">
    <cofactor evidence="1">
        <name>pyridoxal 5'-phosphate</name>
        <dbReference type="ChEBI" id="CHEBI:597326"/>
    </cofactor>
</comment>
<dbReference type="InterPro" id="IPR015421">
    <property type="entry name" value="PyrdxlP-dep_Trfase_major"/>
</dbReference>
<proteinExistence type="inferred from homology"/>
<organism evidence="8">
    <name type="scientific">bioreactor metagenome</name>
    <dbReference type="NCBI Taxonomy" id="1076179"/>
    <lineage>
        <taxon>unclassified sequences</taxon>
        <taxon>metagenomes</taxon>
        <taxon>ecological metagenomes</taxon>
    </lineage>
</organism>
<keyword evidence="6" id="KW-0663">Pyridoxal phosphate</keyword>
<keyword evidence="4 8" id="KW-0032">Aminotransferase</keyword>
<dbReference type="Pfam" id="PF00155">
    <property type="entry name" value="Aminotran_1_2"/>
    <property type="match status" value="1"/>
</dbReference>
<evidence type="ECO:0000256" key="3">
    <source>
        <dbReference type="ARBA" id="ARBA00011738"/>
    </source>
</evidence>
<dbReference type="EMBL" id="VSSQ01000104">
    <property type="protein sequence ID" value="MPL77152.1"/>
    <property type="molecule type" value="Genomic_DNA"/>
</dbReference>
<comment type="subunit">
    <text evidence="3">Homodimer.</text>
</comment>
<dbReference type="GO" id="GO:1901605">
    <property type="term" value="P:alpha-amino acid metabolic process"/>
    <property type="evidence" value="ECO:0007669"/>
    <property type="project" value="TreeGrafter"/>
</dbReference>
<dbReference type="GO" id="GO:0047536">
    <property type="term" value="F:2-aminoadipate transaminase activity"/>
    <property type="evidence" value="ECO:0007669"/>
    <property type="project" value="UniProtKB-EC"/>
</dbReference>
<evidence type="ECO:0000256" key="6">
    <source>
        <dbReference type="ARBA" id="ARBA00022898"/>
    </source>
</evidence>
<dbReference type="AlphaFoldDB" id="A0A644UE75"/>
<dbReference type="InterPro" id="IPR015422">
    <property type="entry name" value="PyrdxlP-dep_Trfase_small"/>
</dbReference>
<dbReference type="InterPro" id="IPR015424">
    <property type="entry name" value="PyrdxlP-dep_Trfase"/>
</dbReference>
<keyword evidence="5 8" id="KW-0808">Transferase</keyword>
<evidence type="ECO:0000259" key="7">
    <source>
        <dbReference type="Pfam" id="PF00155"/>
    </source>
</evidence>
<comment type="similarity">
    <text evidence="2">Belongs to the class-I pyridoxal-phosphate-dependent aminotransferase family.</text>
</comment>
<evidence type="ECO:0000256" key="2">
    <source>
        <dbReference type="ARBA" id="ARBA00007441"/>
    </source>
</evidence>
<sequence>MAAITPKYSANTENMKKSQIREILKLTQRPDIISFGGGLPAPETFPVEELRAASERVFAKHAAKALQYGTTEGDIALREALLRYEASHGVKAKPENLLITSASQQALDMLPKLFLDPGDWVIAGRPTYIGAIQAIQSYRGKILGIPFGPEKDGFDMVELERRYAEAKAGGARIKYIYVIPDFQNPTGICWSLEKRKALLEFSYREGLILVEDSPYREIRFMGESVPSIYQLDSEGAAQGNVINLKTFSKILAPGTRIGWLLARPDIIDKFVTAKQAMDLCTSPFTQLWLAEYMAAGKLEEVVGKTRALYQKKRGYMLEQLERHMPARGDLSWTKPEGGLFLWLSLPAVINADELLYKAIEKKVAYVSGSAFYFDNPEHNSMRINFSYSSLEQIEEGIRRLALVIGEALE</sequence>
<name>A0A644UE75_9ZZZZ</name>
<dbReference type="EC" id="2.6.1.39" evidence="8"/>
<comment type="caution">
    <text evidence="8">The sequence shown here is derived from an EMBL/GenBank/DDBJ whole genome shotgun (WGS) entry which is preliminary data.</text>
</comment>
<evidence type="ECO:0000313" key="8">
    <source>
        <dbReference type="EMBL" id="MPL77152.1"/>
    </source>
</evidence>
<dbReference type="FunFam" id="3.40.640.10:FF:000053">
    <property type="entry name" value="Aminotransferase, class I"/>
    <property type="match status" value="1"/>
</dbReference>
<protein>
    <submittedName>
        <fullName evidence="8">2-aminoadipate transaminase</fullName>
        <ecNumber evidence="8">2.6.1.39</ecNumber>
    </submittedName>
</protein>
<dbReference type="PANTHER" id="PTHR42790">
    <property type="entry name" value="AMINOTRANSFERASE"/>
    <property type="match status" value="1"/>
</dbReference>
<feature type="domain" description="Aminotransferase class I/classII large" evidence="7">
    <location>
        <begin position="43"/>
        <end position="400"/>
    </location>
</feature>
<gene>
    <name evidence="8" type="primary">lysN_1</name>
    <name evidence="8" type="ORF">SDC9_23003</name>
</gene>
<dbReference type="Gene3D" id="3.40.640.10">
    <property type="entry name" value="Type I PLP-dependent aspartate aminotransferase-like (Major domain)"/>
    <property type="match status" value="1"/>
</dbReference>
<evidence type="ECO:0000256" key="1">
    <source>
        <dbReference type="ARBA" id="ARBA00001933"/>
    </source>
</evidence>
<evidence type="ECO:0000256" key="4">
    <source>
        <dbReference type="ARBA" id="ARBA00022576"/>
    </source>
</evidence>
<dbReference type="PANTHER" id="PTHR42790:SF19">
    <property type="entry name" value="KYNURENINE_ALPHA-AMINOADIPATE AMINOTRANSFERASE, MITOCHONDRIAL"/>
    <property type="match status" value="1"/>
</dbReference>